<accession>A0A1C9WC78</accession>
<name>A0A1C9WC78_9GAMM</name>
<evidence type="ECO:0000313" key="4">
    <source>
        <dbReference type="EMBL" id="AOS98750.1"/>
    </source>
</evidence>
<sequence precursor="true">MNRFLNSLNNGKKSLLTALLTTVLLGGCATVLEATNDGPIQEDPGERSLGTYLDDEKIETVTTVNVNKAHPDLKASNINVNVFNGVVLLTGQVPNNELRLLAGRTAQQVKNVRQVYNEIQVRGKVSLLASSSDAWLTTKVRSNLLANKEIDSGRINVITENGVVYLMGLLTRAEAERAADATRGIGGVQKVVKAVEYID</sequence>
<gene>
    <name evidence="4" type="primary">osmY</name>
    <name evidence="4" type="ORF">AUP74_03385</name>
</gene>
<protein>
    <submittedName>
        <fullName evidence="4">Osmotically-inducible protein Y</fullName>
    </submittedName>
</protein>
<feature type="signal peptide" evidence="2">
    <location>
        <begin position="1"/>
        <end position="34"/>
    </location>
</feature>
<feature type="domain" description="BON" evidence="3">
    <location>
        <begin position="54"/>
        <end position="123"/>
    </location>
</feature>
<dbReference type="STRING" id="1769779.AUP74_03385"/>
<dbReference type="PROSITE" id="PS51257">
    <property type="entry name" value="PROKAR_LIPOPROTEIN"/>
    <property type="match status" value="1"/>
</dbReference>
<reference evidence="5" key="1">
    <citation type="submission" date="2016-01" db="EMBL/GenBank/DDBJ databases">
        <title>Complete genome sequence of Microbulbifer sp. CCB-MM1, a halophile isolated from Matang Mangrove Forest, Perak.</title>
        <authorList>
            <person name="Moh T.H."/>
            <person name="Dinesh B."/>
            <person name="Lau N.-S."/>
            <person name="Go F."/>
            <person name="Alexander Chong S.-C."/>
        </authorList>
    </citation>
    <scope>NUCLEOTIDE SEQUENCE [LARGE SCALE GENOMIC DNA]</scope>
    <source>
        <strain evidence="5">CCB-MM1</strain>
    </source>
</reference>
<keyword evidence="1 2" id="KW-0732">Signal</keyword>
<dbReference type="Gene3D" id="3.30.1340.30">
    <property type="match status" value="1"/>
</dbReference>
<dbReference type="InterPro" id="IPR007055">
    <property type="entry name" value="BON_dom"/>
</dbReference>
<dbReference type="Proteomes" id="UP000095672">
    <property type="component" value="Chromosome"/>
</dbReference>
<dbReference type="PATRIC" id="fig|1769779.3.peg.3374"/>
<feature type="domain" description="BON" evidence="3">
    <location>
        <begin position="132"/>
        <end position="199"/>
    </location>
</feature>
<dbReference type="RefSeq" id="WP_069948572.1">
    <property type="nucleotide sequence ID" value="NZ_CP014143.1"/>
</dbReference>
<dbReference type="InterPro" id="IPR051686">
    <property type="entry name" value="Lipoprotein_DolP"/>
</dbReference>
<dbReference type="AlphaFoldDB" id="A0A1C9WC78"/>
<evidence type="ECO:0000256" key="1">
    <source>
        <dbReference type="ARBA" id="ARBA00022729"/>
    </source>
</evidence>
<evidence type="ECO:0000259" key="3">
    <source>
        <dbReference type="PROSITE" id="PS50914"/>
    </source>
</evidence>
<dbReference type="PANTHER" id="PTHR34606">
    <property type="entry name" value="BON DOMAIN-CONTAINING PROTEIN"/>
    <property type="match status" value="1"/>
</dbReference>
<organism evidence="4 5">
    <name type="scientific">Microbulbifer aggregans</name>
    <dbReference type="NCBI Taxonomy" id="1769779"/>
    <lineage>
        <taxon>Bacteria</taxon>
        <taxon>Pseudomonadati</taxon>
        <taxon>Pseudomonadota</taxon>
        <taxon>Gammaproteobacteria</taxon>
        <taxon>Cellvibrionales</taxon>
        <taxon>Microbulbiferaceae</taxon>
        <taxon>Microbulbifer</taxon>
    </lineage>
</organism>
<dbReference type="PANTHER" id="PTHR34606:SF4">
    <property type="entry name" value="OUTER MEMBRANE LIPOPROTEIN DOLP"/>
    <property type="match status" value="1"/>
</dbReference>
<keyword evidence="5" id="KW-1185">Reference proteome</keyword>
<dbReference type="PROSITE" id="PS50914">
    <property type="entry name" value="BON"/>
    <property type="match status" value="2"/>
</dbReference>
<evidence type="ECO:0000256" key="2">
    <source>
        <dbReference type="SAM" id="SignalP"/>
    </source>
</evidence>
<proteinExistence type="predicted"/>
<dbReference type="InterPro" id="IPR014004">
    <property type="entry name" value="Transpt-assoc_nodulatn_dom_bac"/>
</dbReference>
<dbReference type="Pfam" id="PF04972">
    <property type="entry name" value="BON"/>
    <property type="match status" value="2"/>
</dbReference>
<dbReference type="SMART" id="SM00749">
    <property type="entry name" value="BON"/>
    <property type="match status" value="2"/>
</dbReference>
<dbReference type="KEGG" id="micc:AUP74_03385"/>
<feature type="chain" id="PRO_5008895712" evidence="2">
    <location>
        <begin position="35"/>
        <end position="199"/>
    </location>
</feature>
<dbReference type="OrthoDB" id="9783990at2"/>
<evidence type="ECO:0000313" key="5">
    <source>
        <dbReference type="Proteomes" id="UP000095672"/>
    </source>
</evidence>
<dbReference type="EMBL" id="CP014143">
    <property type="protein sequence ID" value="AOS98750.1"/>
    <property type="molecule type" value="Genomic_DNA"/>
</dbReference>